<dbReference type="EMBL" id="CDPU01000275">
    <property type="protein sequence ID" value="CEO58061.1"/>
    <property type="molecule type" value="Genomic_DNA"/>
</dbReference>
<accession>A0A0B7KT43</accession>
<evidence type="ECO:0000313" key="2">
    <source>
        <dbReference type="EMBL" id="CEO58061.1"/>
    </source>
</evidence>
<proteinExistence type="predicted"/>
<reference evidence="2" key="1">
    <citation type="submission" date="2015-01" db="EMBL/GenBank/DDBJ databases">
        <authorList>
            <person name="Durling Mikael"/>
        </authorList>
    </citation>
    <scope>NUCLEOTIDE SEQUENCE</scope>
</reference>
<feature type="compositionally biased region" description="Basic residues" evidence="1">
    <location>
        <begin position="29"/>
        <end position="39"/>
    </location>
</feature>
<dbReference type="AlphaFoldDB" id="A0A0B7KT43"/>
<sequence>MEKPQRAPVEFQEDIGNSNPGSVEETNAFHKKKTRKSKKSGMALDRVGGVGGVQNLADDALGSVTNTLGSVGSQALEQNQQRGGKSDALRLRLDLNLDVEIQLKARIHGDIELALLE</sequence>
<dbReference type="PANTHER" id="PTHR35587">
    <property type="entry name" value="EXPRESSED PROTEIN"/>
    <property type="match status" value="1"/>
</dbReference>
<organism evidence="2">
    <name type="scientific">Bionectria ochroleuca</name>
    <name type="common">Gliocladium roseum</name>
    <dbReference type="NCBI Taxonomy" id="29856"/>
    <lineage>
        <taxon>Eukaryota</taxon>
        <taxon>Fungi</taxon>
        <taxon>Dikarya</taxon>
        <taxon>Ascomycota</taxon>
        <taxon>Pezizomycotina</taxon>
        <taxon>Sordariomycetes</taxon>
        <taxon>Hypocreomycetidae</taxon>
        <taxon>Hypocreales</taxon>
        <taxon>Bionectriaceae</taxon>
        <taxon>Clonostachys</taxon>
    </lineage>
</organism>
<dbReference type="PANTHER" id="PTHR35587:SF4">
    <property type="match status" value="1"/>
</dbReference>
<feature type="region of interest" description="Disordered" evidence="1">
    <location>
        <begin position="1"/>
        <end position="40"/>
    </location>
</feature>
<protein>
    <submittedName>
        <fullName evidence="2">Uncharacterized protein</fullName>
    </submittedName>
</protein>
<gene>
    <name evidence="2" type="ORF">BN869_000014119_1</name>
</gene>
<evidence type="ECO:0000256" key="1">
    <source>
        <dbReference type="SAM" id="MobiDB-lite"/>
    </source>
</evidence>
<feature type="compositionally biased region" description="Polar residues" evidence="1">
    <location>
        <begin position="15"/>
        <end position="25"/>
    </location>
</feature>
<name>A0A0B7KT43_BIOOC</name>